<dbReference type="SUPFAM" id="SSF51294">
    <property type="entry name" value="Hedgehog/intein (Hint) domain"/>
    <property type="match status" value="1"/>
</dbReference>
<keyword evidence="3" id="KW-1185">Reference proteome</keyword>
<dbReference type="Pfam" id="PF13403">
    <property type="entry name" value="Hint_2"/>
    <property type="match status" value="1"/>
</dbReference>
<feature type="domain" description="Hedgehog/Intein (Hint)" evidence="1">
    <location>
        <begin position="18"/>
        <end position="163"/>
    </location>
</feature>
<dbReference type="OrthoDB" id="6305173at2"/>
<organism evidence="2 3">
    <name type="scientific">Roseovarius litorisediminis</name>
    <dbReference type="NCBI Taxonomy" id="1312363"/>
    <lineage>
        <taxon>Bacteria</taxon>
        <taxon>Pseudomonadati</taxon>
        <taxon>Pseudomonadota</taxon>
        <taxon>Alphaproteobacteria</taxon>
        <taxon>Rhodobacterales</taxon>
        <taxon>Roseobacteraceae</taxon>
        <taxon>Roseovarius</taxon>
    </lineage>
</organism>
<reference evidence="2 3" key="1">
    <citation type="submission" date="2017-03" db="EMBL/GenBank/DDBJ databases">
        <authorList>
            <person name="Afonso C.L."/>
            <person name="Miller P.J."/>
            <person name="Scott M.A."/>
            <person name="Spackman E."/>
            <person name="Goraichik I."/>
            <person name="Dimitrov K.M."/>
            <person name="Suarez D.L."/>
            <person name="Swayne D.E."/>
        </authorList>
    </citation>
    <scope>NUCLEOTIDE SEQUENCE [LARGE SCALE GENOMIC DNA]</scope>
    <source>
        <strain evidence="2 3">CECT 8287</strain>
    </source>
</reference>
<evidence type="ECO:0000313" key="3">
    <source>
        <dbReference type="Proteomes" id="UP000193827"/>
    </source>
</evidence>
<dbReference type="AlphaFoldDB" id="A0A1Y5RGY3"/>
<gene>
    <name evidence="2" type="ORF">PEL8287_00580</name>
</gene>
<dbReference type="RefSeq" id="WP_085890822.1">
    <property type="nucleotide sequence ID" value="NZ_FWFL01000001.1"/>
</dbReference>
<dbReference type="Proteomes" id="UP000193827">
    <property type="component" value="Unassembled WGS sequence"/>
</dbReference>
<dbReference type="InterPro" id="IPR028992">
    <property type="entry name" value="Hedgehog/Intein_dom"/>
</dbReference>
<name>A0A1Y5RGY3_9RHOB</name>
<dbReference type="EMBL" id="FWFL01000001">
    <property type="protein sequence ID" value="SLN14635.1"/>
    <property type="molecule type" value="Genomic_DNA"/>
</dbReference>
<protein>
    <recommendedName>
        <fullName evidence="1">Hedgehog/Intein (Hint) domain-containing protein</fullName>
    </recommendedName>
</protein>
<sequence>MRINTETQRTPGTTSAVTCFTSGTAITTLRGKLPVETLRAEDKVLTRDRGFQPILWVGSRKLCPEEIPTDTNHSPILIKAGALGPGLPEKDMRISPRHRVLTTDKAILSNLEEPEALIEARALVGQPGITKVTGAGIQYFHLLFEQHEIILSENTWTESFHLGRSVVDSLQKAQRTEILSVVPGAYSDGQIPVQRLARHCIADNMGQTKLVA</sequence>
<proteinExistence type="predicted"/>
<evidence type="ECO:0000259" key="1">
    <source>
        <dbReference type="Pfam" id="PF13403"/>
    </source>
</evidence>
<dbReference type="InterPro" id="IPR036844">
    <property type="entry name" value="Hint_dom_sf"/>
</dbReference>
<evidence type="ECO:0000313" key="2">
    <source>
        <dbReference type="EMBL" id="SLN14635.1"/>
    </source>
</evidence>
<accession>A0A1Y5RGY3</accession>